<evidence type="ECO:0000256" key="1">
    <source>
        <dbReference type="ARBA" id="ARBA00038376"/>
    </source>
</evidence>
<accession>S3D5Q2</accession>
<dbReference type="eggNOG" id="ENOG502S3UW">
    <property type="taxonomic scope" value="Eukaryota"/>
</dbReference>
<organism evidence="3 4">
    <name type="scientific">Glarea lozoyensis (strain ATCC 20868 / MF5171)</name>
    <dbReference type="NCBI Taxonomy" id="1116229"/>
    <lineage>
        <taxon>Eukaryota</taxon>
        <taxon>Fungi</taxon>
        <taxon>Dikarya</taxon>
        <taxon>Ascomycota</taxon>
        <taxon>Pezizomycotina</taxon>
        <taxon>Leotiomycetes</taxon>
        <taxon>Helotiales</taxon>
        <taxon>Helotiaceae</taxon>
        <taxon>Glarea</taxon>
    </lineage>
</organism>
<feature type="domain" description="NAD(P)-binding" evidence="2">
    <location>
        <begin position="11"/>
        <end position="237"/>
    </location>
</feature>
<dbReference type="Gene3D" id="3.40.50.720">
    <property type="entry name" value="NAD(P)-binding Rossmann-like Domain"/>
    <property type="match status" value="1"/>
</dbReference>
<dbReference type="GeneID" id="19463272"/>
<dbReference type="InterPro" id="IPR036291">
    <property type="entry name" value="NAD(P)-bd_dom_sf"/>
</dbReference>
<reference evidence="3 4" key="1">
    <citation type="journal article" date="2013" name="BMC Genomics">
        <title>Genomics-driven discovery of the pneumocandin biosynthetic gene cluster in the fungus Glarea lozoyensis.</title>
        <authorList>
            <person name="Chen L."/>
            <person name="Yue Q."/>
            <person name="Zhang X."/>
            <person name="Xiang M."/>
            <person name="Wang C."/>
            <person name="Li S."/>
            <person name="Che Y."/>
            <person name="Ortiz-Lopez F.J."/>
            <person name="Bills G.F."/>
            <person name="Liu X."/>
            <person name="An Z."/>
        </authorList>
    </citation>
    <scope>NUCLEOTIDE SEQUENCE [LARGE SCALE GENOMIC DNA]</scope>
    <source>
        <strain evidence="4">ATCC 20868 / MF5171</strain>
    </source>
</reference>
<dbReference type="HOGENOM" id="CLU_066707_0_0_1"/>
<comment type="similarity">
    <text evidence="1">Belongs to the avfA family.</text>
</comment>
<name>S3D5Q2_GLAL2</name>
<protein>
    <submittedName>
        <fullName evidence="3">NAD(P)-binding Rossmann-fold containing protein</fullName>
    </submittedName>
</protein>
<keyword evidence="4" id="KW-1185">Reference proteome</keyword>
<dbReference type="OMA" id="MLPLYHW"/>
<sequence>MSTLPTLAFFGATGLSALTTLTLALKAGHNCRALVRTPQKLLDLLASSAIPSDQISQNLVIITGDIRDPAAVSKTLFSATDEVVDIIISGIGCYPVLRGFKFVNSDPTLCADGITTILSVLSSRPQNNKKPYLITLGTTGISVLGRDVPWLFLPLYKILLESAHEDKKSMESLITSSFVSEKNVLGGYTLVHASLLTNGPLLGRAAVREETEGREWSGEAIGYTISRADLGNWVFEACVGGWDEVKGEGRVVRVTY</sequence>
<gene>
    <name evidence="3" type="ORF">GLAREA_04217</name>
</gene>
<evidence type="ECO:0000313" key="3">
    <source>
        <dbReference type="EMBL" id="EPE27426.1"/>
    </source>
</evidence>
<evidence type="ECO:0000313" key="4">
    <source>
        <dbReference type="Proteomes" id="UP000016922"/>
    </source>
</evidence>
<dbReference type="Pfam" id="PF13460">
    <property type="entry name" value="NAD_binding_10"/>
    <property type="match status" value="1"/>
</dbReference>
<dbReference type="EMBL" id="KE145369">
    <property type="protein sequence ID" value="EPE27426.1"/>
    <property type="molecule type" value="Genomic_DNA"/>
</dbReference>
<dbReference type="SUPFAM" id="SSF51735">
    <property type="entry name" value="NAD(P)-binding Rossmann-fold domains"/>
    <property type="match status" value="1"/>
</dbReference>
<dbReference type="AlphaFoldDB" id="S3D5Q2"/>
<dbReference type="STRING" id="1116229.S3D5Q2"/>
<dbReference type="GO" id="GO:0004074">
    <property type="term" value="F:biliverdin reductase [NAD(P)H] activity"/>
    <property type="evidence" value="ECO:0007669"/>
    <property type="project" value="TreeGrafter"/>
</dbReference>
<dbReference type="KEGG" id="glz:GLAREA_04217"/>
<dbReference type="Proteomes" id="UP000016922">
    <property type="component" value="Unassembled WGS sequence"/>
</dbReference>
<dbReference type="OrthoDB" id="63935at2759"/>
<proteinExistence type="inferred from homology"/>
<dbReference type="PANTHER" id="PTHR43355">
    <property type="entry name" value="FLAVIN REDUCTASE (NADPH)"/>
    <property type="match status" value="1"/>
</dbReference>
<dbReference type="PANTHER" id="PTHR43355:SF2">
    <property type="entry name" value="FLAVIN REDUCTASE (NADPH)"/>
    <property type="match status" value="1"/>
</dbReference>
<evidence type="ECO:0000259" key="2">
    <source>
        <dbReference type="Pfam" id="PF13460"/>
    </source>
</evidence>
<dbReference type="InterPro" id="IPR051606">
    <property type="entry name" value="Polyketide_Oxido-like"/>
</dbReference>
<dbReference type="GO" id="GO:0042602">
    <property type="term" value="F:riboflavin reductase (NADPH) activity"/>
    <property type="evidence" value="ECO:0007669"/>
    <property type="project" value="TreeGrafter"/>
</dbReference>
<dbReference type="InterPro" id="IPR016040">
    <property type="entry name" value="NAD(P)-bd_dom"/>
</dbReference>
<dbReference type="RefSeq" id="XP_008084785.1">
    <property type="nucleotide sequence ID" value="XM_008086594.1"/>
</dbReference>